<name>A0ABZ1X3N2_9ACTN</name>
<keyword evidence="2" id="KW-1185">Reference proteome</keyword>
<accession>A0ABZ1X3N2</accession>
<protein>
    <submittedName>
        <fullName evidence="1">Uncharacterized protein</fullName>
    </submittedName>
</protein>
<organism evidence="1 2">
    <name type="scientific">Streptomyces pseudovenezuelae</name>
    <dbReference type="NCBI Taxonomy" id="67350"/>
    <lineage>
        <taxon>Bacteria</taxon>
        <taxon>Bacillati</taxon>
        <taxon>Actinomycetota</taxon>
        <taxon>Actinomycetes</taxon>
        <taxon>Kitasatosporales</taxon>
        <taxon>Streptomycetaceae</taxon>
        <taxon>Streptomyces</taxon>
        <taxon>Streptomyces aurantiacus group</taxon>
    </lineage>
</organism>
<gene>
    <name evidence="1" type="ORF">OG929_32395</name>
</gene>
<reference evidence="1" key="1">
    <citation type="submission" date="2022-10" db="EMBL/GenBank/DDBJ databases">
        <title>The complete genomes of actinobacterial strains from the NBC collection.</title>
        <authorList>
            <person name="Joergensen T.S."/>
            <person name="Alvarez Arevalo M."/>
            <person name="Sterndorff E.B."/>
            <person name="Faurdal D."/>
            <person name="Vuksanovic O."/>
            <person name="Mourched A.-S."/>
            <person name="Charusanti P."/>
            <person name="Shaw S."/>
            <person name="Blin K."/>
            <person name="Weber T."/>
        </authorList>
    </citation>
    <scope>NUCLEOTIDE SEQUENCE</scope>
    <source>
        <strain evidence="1">NBC_00686</strain>
    </source>
</reference>
<dbReference type="EMBL" id="CP109011">
    <property type="protein sequence ID" value="WUT46715.1"/>
    <property type="molecule type" value="Genomic_DNA"/>
</dbReference>
<evidence type="ECO:0000313" key="2">
    <source>
        <dbReference type="Proteomes" id="UP001432168"/>
    </source>
</evidence>
<dbReference type="Proteomes" id="UP001432168">
    <property type="component" value="Chromosome"/>
</dbReference>
<evidence type="ECO:0000313" key="1">
    <source>
        <dbReference type="EMBL" id="WUT46715.1"/>
    </source>
</evidence>
<proteinExistence type="predicted"/>
<sequence length="123" mass="14099">MNLLDVVILVEDNFRIRLRATRHQYRINQMPTHSPTKKISNLVSRSRAFCEPLVDVFLTDLLKETTSSIQPIQELNGNANPSPSRLSRTITELVTLNLTPNSEDDMPLDERAYQAHMMSRLAH</sequence>
<dbReference type="RefSeq" id="WP_329268151.1">
    <property type="nucleotide sequence ID" value="NZ_CP109011.1"/>
</dbReference>